<dbReference type="AlphaFoldDB" id="A0A2Z6MDI8"/>
<name>A0A2Z6MDI8_TRISU</name>
<proteinExistence type="predicted"/>
<reference evidence="2" key="1">
    <citation type="journal article" date="2017" name="Front. Plant Sci.">
        <title>Climate Clever Clovers: New Paradigm to Reduce the Environmental Footprint of Ruminants by Breeding Low Methanogenic Forages Utilizing Haplotype Variation.</title>
        <authorList>
            <person name="Kaur P."/>
            <person name="Appels R."/>
            <person name="Bayer P.E."/>
            <person name="Keeble-Gagnere G."/>
            <person name="Wang J."/>
            <person name="Hirakawa H."/>
            <person name="Shirasawa K."/>
            <person name="Vercoe P."/>
            <person name="Stefanova K."/>
            <person name="Durmic Z."/>
            <person name="Nichols P."/>
            <person name="Revell C."/>
            <person name="Isobe S.N."/>
            <person name="Edwards D."/>
            <person name="Erskine W."/>
        </authorList>
    </citation>
    <scope>NUCLEOTIDE SEQUENCE [LARGE SCALE GENOMIC DNA]</scope>
    <source>
        <strain evidence="2">cv. Daliak</strain>
    </source>
</reference>
<protein>
    <submittedName>
        <fullName evidence="1">Uncharacterized protein</fullName>
    </submittedName>
</protein>
<evidence type="ECO:0000313" key="1">
    <source>
        <dbReference type="EMBL" id="GAU20953.1"/>
    </source>
</evidence>
<gene>
    <name evidence="1" type="ORF">TSUD_201020</name>
</gene>
<keyword evidence="2" id="KW-1185">Reference proteome</keyword>
<dbReference type="PANTHER" id="PTHR36811">
    <property type="entry name" value="OS08G0444440 PROTEIN"/>
    <property type="match status" value="1"/>
</dbReference>
<dbReference type="Proteomes" id="UP000242715">
    <property type="component" value="Unassembled WGS sequence"/>
</dbReference>
<dbReference type="EMBL" id="DF973223">
    <property type="protein sequence ID" value="GAU20953.1"/>
    <property type="molecule type" value="Genomic_DNA"/>
</dbReference>
<accession>A0A2Z6MDI8</accession>
<organism evidence="1 2">
    <name type="scientific">Trifolium subterraneum</name>
    <name type="common">Subterranean clover</name>
    <dbReference type="NCBI Taxonomy" id="3900"/>
    <lineage>
        <taxon>Eukaryota</taxon>
        <taxon>Viridiplantae</taxon>
        <taxon>Streptophyta</taxon>
        <taxon>Embryophyta</taxon>
        <taxon>Tracheophyta</taxon>
        <taxon>Spermatophyta</taxon>
        <taxon>Magnoliopsida</taxon>
        <taxon>eudicotyledons</taxon>
        <taxon>Gunneridae</taxon>
        <taxon>Pentapetalae</taxon>
        <taxon>rosids</taxon>
        <taxon>fabids</taxon>
        <taxon>Fabales</taxon>
        <taxon>Fabaceae</taxon>
        <taxon>Papilionoideae</taxon>
        <taxon>50 kb inversion clade</taxon>
        <taxon>NPAAA clade</taxon>
        <taxon>Hologalegina</taxon>
        <taxon>IRL clade</taxon>
        <taxon>Trifolieae</taxon>
        <taxon>Trifolium</taxon>
    </lineage>
</organism>
<dbReference type="PANTHER" id="PTHR36811:SF2">
    <property type="entry name" value="OS08G0444440 PROTEIN"/>
    <property type="match status" value="1"/>
</dbReference>
<dbReference type="OrthoDB" id="1080856at2759"/>
<sequence>MDNRMHLRVQNKKPIKRSGKKPLVKKFLDYLKSDTYLYAPLLSPQSQSQSSVFPSSNSFKVVELRKHIKGRHWFQDYLKSQGYMYDPVLELPISPQAH</sequence>
<evidence type="ECO:0000313" key="2">
    <source>
        <dbReference type="Proteomes" id="UP000242715"/>
    </source>
</evidence>